<evidence type="ECO:0000256" key="4">
    <source>
        <dbReference type="ARBA" id="ARBA00022698"/>
    </source>
</evidence>
<comment type="subcellular location">
    <subcellularLocation>
        <location evidence="10">Cytoplasm</location>
    </subcellularLocation>
    <subcellularLocation>
        <location evidence="10">Nucleus</location>
    </subcellularLocation>
</comment>
<evidence type="ECO:0000256" key="3">
    <source>
        <dbReference type="ARBA" id="ARBA00022670"/>
    </source>
</evidence>
<evidence type="ECO:0000256" key="1">
    <source>
        <dbReference type="ARBA" id="ARBA00001198"/>
    </source>
</evidence>
<name>A0AAV7YPX5_9EUKA</name>
<dbReference type="GO" id="GO:0005634">
    <property type="term" value="C:nucleus"/>
    <property type="evidence" value="ECO:0007669"/>
    <property type="project" value="UniProtKB-SubCell"/>
</dbReference>
<evidence type="ECO:0000256" key="5">
    <source>
        <dbReference type="ARBA" id="ARBA00022801"/>
    </source>
</evidence>
<gene>
    <name evidence="12" type="ORF">M0812_03763</name>
    <name evidence="11" type="ORF">M0812_23723</name>
    <name evidence="13" type="ORF">M0813_01703</name>
    <name evidence="14" type="ORF">M0813_13920</name>
</gene>
<dbReference type="PROSITE" id="PS51476">
    <property type="entry name" value="PROTEASOME_BETA_2"/>
    <property type="match status" value="1"/>
</dbReference>
<dbReference type="Pfam" id="PF00227">
    <property type="entry name" value="Proteasome"/>
    <property type="match status" value="1"/>
</dbReference>
<keyword evidence="16" id="KW-1185">Reference proteome</keyword>
<dbReference type="GO" id="GO:0019774">
    <property type="term" value="C:proteasome core complex, beta-subunit complex"/>
    <property type="evidence" value="ECO:0007669"/>
    <property type="project" value="UniProtKB-ARBA"/>
</dbReference>
<dbReference type="PANTHER" id="PTHR32194">
    <property type="entry name" value="METALLOPROTEASE TLDD"/>
    <property type="match status" value="1"/>
</dbReference>
<comment type="subunit">
    <text evidence="10">Component of the proteasome complex.</text>
</comment>
<dbReference type="FunFam" id="3.60.20.10:FF:000010">
    <property type="entry name" value="Proteasome subunit beta type-1"/>
    <property type="match status" value="1"/>
</dbReference>
<keyword evidence="6 10" id="KW-0647">Proteasome</keyword>
<evidence type="ECO:0000313" key="16">
    <source>
        <dbReference type="Proteomes" id="UP001150062"/>
    </source>
</evidence>
<dbReference type="InterPro" id="IPR016050">
    <property type="entry name" value="Proteasome_bsu_CS"/>
</dbReference>
<dbReference type="Gene3D" id="3.60.20.10">
    <property type="entry name" value="Glutamine Phosphoribosylpyrophosphate, subunit 1, domain 1"/>
    <property type="match status" value="1"/>
</dbReference>
<dbReference type="EMBL" id="JAOAOG010000102">
    <property type="protein sequence ID" value="KAJ6249104.1"/>
    <property type="molecule type" value="Genomic_DNA"/>
</dbReference>
<dbReference type="GO" id="GO:0004298">
    <property type="term" value="F:threonine-type endopeptidase activity"/>
    <property type="evidence" value="ECO:0007669"/>
    <property type="project" value="UniProtKB-KW"/>
</dbReference>
<dbReference type="PRINTS" id="PR00141">
    <property type="entry name" value="PROTEASOME"/>
</dbReference>
<dbReference type="CDD" id="cd03762">
    <property type="entry name" value="proteasome_beta_type_6"/>
    <property type="match status" value="1"/>
</dbReference>
<proteinExistence type="inferred from homology"/>
<evidence type="ECO:0000256" key="9">
    <source>
        <dbReference type="PIRSR" id="PIRSR600243-1"/>
    </source>
</evidence>
<feature type="active site" description="Nucleophile" evidence="9">
    <location>
        <position position="19"/>
    </location>
</feature>
<dbReference type="Proteomes" id="UP001150062">
    <property type="component" value="Unassembled WGS sequence"/>
</dbReference>
<dbReference type="PROSITE" id="PS00854">
    <property type="entry name" value="PROTEASOME_BETA_1"/>
    <property type="match status" value="1"/>
</dbReference>
<evidence type="ECO:0000313" key="12">
    <source>
        <dbReference type="EMBL" id="KAJ3452003.1"/>
    </source>
</evidence>
<evidence type="ECO:0000313" key="11">
    <source>
        <dbReference type="EMBL" id="KAJ3430706.1"/>
    </source>
</evidence>
<dbReference type="InterPro" id="IPR023333">
    <property type="entry name" value="Proteasome_suB-type"/>
</dbReference>
<keyword evidence="2 10" id="KW-0963">Cytoplasm</keyword>
<dbReference type="EMBL" id="JAOAOG010000040">
    <property type="protein sequence ID" value="KAJ6252710.1"/>
    <property type="molecule type" value="Genomic_DNA"/>
</dbReference>
<dbReference type="SUPFAM" id="SSF56235">
    <property type="entry name" value="N-terminal nucleophile aminohydrolases (Ntn hydrolases)"/>
    <property type="match status" value="1"/>
</dbReference>
<accession>A0AAV7YPX5</accession>
<evidence type="ECO:0000313" key="14">
    <source>
        <dbReference type="EMBL" id="KAJ6252710.1"/>
    </source>
</evidence>
<dbReference type="GO" id="GO:0051603">
    <property type="term" value="P:proteolysis involved in protein catabolic process"/>
    <property type="evidence" value="ECO:0007669"/>
    <property type="project" value="InterPro"/>
</dbReference>
<evidence type="ECO:0000256" key="7">
    <source>
        <dbReference type="ARBA" id="ARBA00023145"/>
    </source>
</evidence>
<dbReference type="AlphaFoldDB" id="A0AAV7YPX5"/>
<reference evidence="11" key="2">
    <citation type="submission" date="2022-08" db="EMBL/GenBank/DDBJ databases">
        <title>Novel sulphate-reducing endosymbionts in the free-living metamonad Anaeramoeba.</title>
        <authorList>
            <person name="Jerlstrom-Hultqvist J."/>
            <person name="Cepicka I."/>
            <person name="Gallot-Lavallee L."/>
            <person name="Salas-Leiva D."/>
            <person name="Curtis B.A."/>
            <person name="Zahonova K."/>
            <person name="Pipaliya S."/>
            <person name="Dacks J."/>
            <person name="Roger A.J."/>
        </authorList>
    </citation>
    <scope>NUCLEOTIDE SEQUENCE</scope>
    <source>
        <strain evidence="11">Busselton2</strain>
    </source>
</reference>
<evidence type="ECO:0000313" key="13">
    <source>
        <dbReference type="EMBL" id="KAJ6249104.1"/>
    </source>
</evidence>
<evidence type="ECO:0000256" key="6">
    <source>
        <dbReference type="ARBA" id="ARBA00022942"/>
    </source>
</evidence>
<keyword evidence="7" id="KW-0865">Zymogen</keyword>
<keyword evidence="8 10" id="KW-0539">Nucleus</keyword>
<dbReference type="GO" id="GO:0005737">
    <property type="term" value="C:cytoplasm"/>
    <property type="evidence" value="ECO:0007669"/>
    <property type="project" value="UniProtKB-SubCell"/>
</dbReference>
<dbReference type="PANTHER" id="PTHR32194:SF0">
    <property type="entry name" value="ATP-DEPENDENT PROTEASE SUBUNIT HSLV"/>
    <property type="match status" value="1"/>
</dbReference>
<protein>
    <recommendedName>
        <fullName evidence="10">Proteasome subunit beta</fullName>
    </recommendedName>
</protein>
<evidence type="ECO:0000256" key="2">
    <source>
        <dbReference type="ARBA" id="ARBA00022490"/>
    </source>
</evidence>
<dbReference type="EMBL" id="JANTQA010000008">
    <property type="protein sequence ID" value="KAJ3452003.1"/>
    <property type="molecule type" value="Genomic_DNA"/>
</dbReference>
<comment type="catalytic activity">
    <reaction evidence="1">
        <text>Cleavage of peptide bonds with very broad specificity.</text>
        <dbReference type="EC" id="3.4.25.1"/>
    </reaction>
</comment>
<dbReference type="InterPro" id="IPR000243">
    <property type="entry name" value="Pept_T1A_subB"/>
</dbReference>
<reference evidence="13" key="1">
    <citation type="submission" date="2022-08" db="EMBL/GenBank/DDBJ databases">
        <title>Novel sulfate-reducing endosymbionts in the free-living metamonad Anaeramoeba.</title>
        <authorList>
            <person name="Jerlstrom-Hultqvist J."/>
            <person name="Cepicka I."/>
            <person name="Gallot-Lavallee L."/>
            <person name="Salas-Leiva D."/>
            <person name="Curtis B.A."/>
            <person name="Zahonova K."/>
            <person name="Pipaliya S."/>
            <person name="Dacks J."/>
            <person name="Roger A.J."/>
        </authorList>
    </citation>
    <scope>NUCLEOTIDE SEQUENCE</scope>
    <source>
        <strain evidence="13">Schooner1</strain>
    </source>
</reference>
<evidence type="ECO:0000313" key="15">
    <source>
        <dbReference type="Proteomes" id="UP001146793"/>
    </source>
</evidence>
<dbReference type="InterPro" id="IPR001353">
    <property type="entry name" value="Proteasome_sua/b"/>
</dbReference>
<dbReference type="Proteomes" id="UP001146793">
    <property type="component" value="Unassembled WGS sequence"/>
</dbReference>
<evidence type="ECO:0000256" key="10">
    <source>
        <dbReference type="RuleBase" id="RU004203"/>
    </source>
</evidence>
<sequence>MELIESPLQDLKKEVSTGTTIIAVQYQDGVIIGADSRTSSGSYAVNRVTDKLTPVHDYIYCLRSGSAADTQIIASYVSYYLNMFSIEEGCLPTVKKAAHMFREFCYQNKQYLLASIIVAGWDEENGGCVYNVPLGGSIIKQPFAIGGSGSSYLYGYCDIHFKENMTEEEAISFVSKGITEAIARDGSSGGICRIATINKDGVKRRTIYGNELQKFWEK</sequence>
<dbReference type="InterPro" id="IPR029055">
    <property type="entry name" value="Ntn_hydrolases_N"/>
</dbReference>
<dbReference type="EMBL" id="JANTQA010000051">
    <property type="protein sequence ID" value="KAJ3430706.1"/>
    <property type="molecule type" value="Genomic_DNA"/>
</dbReference>
<evidence type="ECO:0000256" key="8">
    <source>
        <dbReference type="ARBA" id="ARBA00023242"/>
    </source>
</evidence>
<comment type="caution">
    <text evidence="11">The sequence shown here is derived from an EMBL/GenBank/DDBJ whole genome shotgun (WGS) entry which is preliminary data.</text>
</comment>
<comment type="function">
    <text evidence="10">Component of the proteasome, a multicatalytic proteinase complex which is characterized by its ability to cleave peptides with Arg, Phe, Tyr, Leu, and Glu adjacent to the leaving group at neutral or slightly basic pH. The proteasome has an ATP-dependent proteolytic activity.</text>
</comment>
<keyword evidence="3" id="KW-0645">Protease</keyword>
<keyword evidence="5" id="KW-0378">Hydrolase</keyword>
<comment type="similarity">
    <text evidence="10">Belongs to the peptidase T1B family.</text>
</comment>
<keyword evidence="4" id="KW-0888">Threonine protease</keyword>
<organism evidence="11 15">
    <name type="scientific">Anaeramoeba flamelloides</name>
    <dbReference type="NCBI Taxonomy" id="1746091"/>
    <lineage>
        <taxon>Eukaryota</taxon>
        <taxon>Metamonada</taxon>
        <taxon>Anaeramoebidae</taxon>
        <taxon>Anaeramoeba</taxon>
    </lineage>
</organism>